<comment type="caution">
    <text evidence="5">The sequence shown here is derived from an EMBL/GenBank/DDBJ whole genome shotgun (WGS) entry which is preliminary data.</text>
</comment>
<dbReference type="AlphaFoldDB" id="A0A9X2MMD3"/>
<dbReference type="Proteomes" id="UP001141950">
    <property type="component" value="Unassembled WGS sequence"/>
</dbReference>
<dbReference type="EMBL" id="JANIPJ010000002">
    <property type="protein sequence ID" value="MCR2802769.1"/>
    <property type="molecule type" value="Genomic_DNA"/>
</dbReference>
<evidence type="ECO:0000256" key="2">
    <source>
        <dbReference type="ARBA" id="ARBA00022679"/>
    </source>
</evidence>
<reference evidence="5" key="1">
    <citation type="submission" date="2022-08" db="EMBL/GenBank/DDBJ databases">
        <title>The genomic sequence of strain Paenibacillus sp. SCIV0701.</title>
        <authorList>
            <person name="Zhao H."/>
        </authorList>
    </citation>
    <scope>NUCLEOTIDE SEQUENCE</scope>
    <source>
        <strain evidence="5">SCIV0701</strain>
    </source>
</reference>
<dbReference type="InterPro" id="IPR041698">
    <property type="entry name" value="Methyltransf_25"/>
</dbReference>
<protein>
    <submittedName>
        <fullName evidence="5">Methyltransferase domain-containing protein</fullName>
    </submittedName>
</protein>
<dbReference type="InterPro" id="IPR029063">
    <property type="entry name" value="SAM-dependent_MTases_sf"/>
</dbReference>
<keyword evidence="6" id="KW-1185">Reference proteome</keyword>
<keyword evidence="3" id="KW-0949">S-adenosyl-L-methionine</keyword>
<gene>
    <name evidence="5" type="ORF">NQZ67_02640</name>
</gene>
<keyword evidence="2" id="KW-0808">Transferase</keyword>
<evidence type="ECO:0000256" key="3">
    <source>
        <dbReference type="ARBA" id="ARBA00022691"/>
    </source>
</evidence>
<dbReference type="RefSeq" id="WP_257442490.1">
    <property type="nucleotide sequence ID" value="NZ_JANIPJ010000002.1"/>
</dbReference>
<dbReference type="PANTHER" id="PTHR43464">
    <property type="entry name" value="METHYLTRANSFERASE"/>
    <property type="match status" value="1"/>
</dbReference>
<evidence type="ECO:0000256" key="1">
    <source>
        <dbReference type="ARBA" id="ARBA00022603"/>
    </source>
</evidence>
<feature type="domain" description="Methyltransferase" evidence="4">
    <location>
        <begin position="64"/>
        <end position="166"/>
    </location>
</feature>
<evidence type="ECO:0000313" key="6">
    <source>
        <dbReference type="Proteomes" id="UP001141950"/>
    </source>
</evidence>
<dbReference type="SUPFAM" id="SSF53335">
    <property type="entry name" value="S-adenosyl-L-methionine-dependent methyltransferases"/>
    <property type="match status" value="1"/>
</dbReference>
<dbReference type="Pfam" id="PF13649">
    <property type="entry name" value="Methyltransf_25"/>
    <property type="match status" value="1"/>
</dbReference>
<keyword evidence="1 5" id="KW-0489">Methyltransferase</keyword>
<evidence type="ECO:0000259" key="4">
    <source>
        <dbReference type="Pfam" id="PF13649"/>
    </source>
</evidence>
<dbReference type="CDD" id="cd02440">
    <property type="entry name" value="AdoMet_MTases"/>
    <property type="match status" value="1"/>
</dbReference>
<evidence type="ECO:0000313" key="5">
    <source>
        <dbReference type="EMBL" id="MCR2802769.1"/>
    </source>
</evidence>
<name>A0A9X2MMD3_9BACL</name>
<organism evidence="5 6">
    <name type="scientific">Paenibacillus soyae</name>
    <dbReference type="NCBI Taxonomy" id="2969249"/>
    <lineage>
        <taxon>Bacteria</taxon>
        <taxon>Bacillati</taxon>
        <taxon>Bacillota</taxon>
        <taxon>Bacilli</taxon>
        <taxon>Bacillales</taxon>
        <taxon>Paenibacillaceae</taxon>
        <taxon>Paenibacillus</taxon>
    </lineage>
</organism>
<proteinExistence type="predicted"/>
<dbReference type="PANTHER" id="PTHR43464:SF19">
    <property type="entry name" value="UBIQUINONE BIOSYNTHESIS O-METHYLTRANSFERASE, MITOCHONDRIAL"/>
    <property type="match status" value="1"/>
</dbReference>
<dbReference type="GO" id="GO:0032259">
    <property type="term" value="P:methylation"/>
    <property type="evidence" value="ECO:0007669"/>
    <property type="project" value="UniProtKB-KW"/>
</dbReference>
<accession>A0A9X2MMD3</accession>
<dbReference type="GO" id="GO:0008168">
    <property type="term" value="F:methyltransferase activity"/>
    <property type="evidence" value="ECO:0007669"/>
    <property type="project" value="UniProtKB-KW"/>
</dbReference>
<sequence>MYRGEIGMTDVSRLERIRAEERAYHDECYARNELFAPGSWLQKPVATVMNLLPRLDRRSSLQMLDLGCGVGRNTIPMAQYIQKQGKSGQVAAVDLLESAINGLGRYAQQYEVASSIRPVLSDIESYKFEPHSFDLIVAVSTLEHLRSIPILKHKLNEMAAGTKPGGIVCIVMSSNIQEKRVATGESLDPMFEINLNTEALIQMLDDAFTGWTLLDRQVKALQFKIERRGEPVWLGSDCLTYVVQNPDL</sequence>
<dbReference type="Gene3D" id="3.40.50.150">
    <property type="entry name" value="Vaccinia Virus protein VP39"/>
    <property type="match status" value="1"/>
</dbReference>